<reference evidence="1" key="1">
    <citation type="journal article" date="2023" name="G3 (Bethesda)">
        <title>A reference genome for the long-term kleptoplast-retaining sea slug Elysia crispata morphotype clarki.</title>
        <authorList>
            <person name="Eastman K.E."/>
            <person name="Pendleton A.L."/>
            <person name="Shaikh M.A."/>
            <person name="Suttiyut T."/>
            <person name="Ogas R."/>
            <person name="Tomko P."/>
            <person name="Gavelis G."/>
            <person name="Widhalm J.R."/>
            <person name="Wisecaver J.H."/>
        </authorList>
    </citation>
    <scope>NUCLEOTIDE SEQUENCE</scope>
    <source>
        <strain evidence="1">ECLA1</strain>
    </source>
</reference>
<proteinExistence type="predicted"/>
<dbReference type="Proteomes" id="UP001283361">
    <property type="component" value="Unassembled WGS sequence"/>
</dbReference>
<evidence type="ECO:0000313" key="2">
    <source>
        <dbReference type="Proteomes" id="UP001283361"/>
    </source>
</evidence>
<gene>
    <name evidence="1" type="ORF">RRG08_066102</name>
</gene>
<accession>A0AAE0ZIF1</accession>
<protein>
    <submittedName>
        <fullName evidence="1">Uncharacterized protein</fullName>
    </submittedName>
</protein>
<dbReference type="AlphaFoldDB" id="A0AAE0ZIF1"/>
<organism evidence="1 2">
    <name type="scientific">Elysia crispata</name>
    <name type="common">lettuce slug</name>
    <dbReference type="NCBI Taxonomy" id="231223"/>
    <lineage>
        <taxon>Eukaryota</taxon>
        <taxon>Metazoa</taxon>
        <taxon>Spiralia</taxon>
        <taxon>Lophotrochozoa</taxon>
        <taxon>Mollusca</taxon>
        <taxon>Gastropoda</taxon>
        <taxon>Heterobranchia</taxon>
        <taxon>Euthyneura</taxon>
        <taxon>Panpulmonata</taxon>
        <taxon>Sacoglossa</taxon>
        <taxon>Placobranchoidea</taxon>
        <taxon>Plakobranchidae</taxon>
        <taxon>Elysia</taxon>
    </lineage>
</organism>
<keyword evidence="2" id="KW-1185">Reference proteome</keyword>
<name>A0AAE0ZIF1_9GAST</name>
<dbReference type="EMBL" id="JAWDGP010003943">
    <property type="protein sequence ID" value="KAK3769331.1"/>
    <property type="molecule type" value="Genomic_DNA"/>
</dbReference>
<sequence>MADKTRPSVKARRILTQRSTEVNAKVSQGHWCRSVGSSSRSSSSNANLEWCGVAVVIELVLETRCDFTYRGTDQEVGEGMCPPRSSRDNPMILLKCSDNDITTTETSRDSSSLGFNSSTQKPWDLGTHL</sequence>
<comment type="caution">
    <text evidence="1">The sequence shown here is derived from an EMBL/GenBank/DDBJ whole genome shotgun (WGS) entry which is preliminary data.</text>
</comment>
<evidence type="ECO:0000313" key="1">
    <source>
        <dbReference type="EMBL" id="KAK3769331.1"/>
    </source>
</evidence>